<dbReference type="AlphaFoldDB" id="A0A4Y9Y920"/>
<dbReference type="Proteomes" id="UP000298327">
    <property type="component" value="Unassembled WGS sequence"/>
</dbReference>
<organism evidence="2 3">
    <name type="scientific">Dentipellis fragilis</name>
    <dbReference type="NCBI Taxonomy" id="205917"/>
    <lineage>
        <taxon>Eukaryota</taxon>
        <taxon>Fungi</taxon>
        <taxon>Dikarya</taxon>
        <taxon>Basidiomycota</taxon>
        <taxon>Agaricomycotina</taxon>
        <taxon>Agaricomycetes</taxon>
        <taxon>Russulales</taxon>
        <taxon>Hericiaceae</taxon>
        <taxon>Dentipellis</taxon>
    </lineage>
</organism>
<comment type="caution">
    <text evidence="2">The sequence shown here is derived from an EMBL/GenBank/DDBJ whole genome shotgun (WGS) entry which is preliminary data.</text>
</comment>
<evidence type="ECO:0000313" key="2">
    <source>
        <dbReference type="EMBL" id="TFY57941.1"/>
    </source>
</evidence>
<sequence length="92" mass="10230">MLGGLYAQVSMKMSTCRAPDISHFPTSCRSIFESGHVSRQDVICERVRQSRPLRASLTSKAYRRVPDITPGRTAESETHRAAAMSNNQKHPA</sequence>
<evidence type="ECO:0000256" key="1">
    <source>
        <dbReference type="SAM" id="MobiDB-lite"/>
    </source>
</evidence>
<gene>
    <name evidence="2" type="ORF">EVG20_g8348</name>
</gene>
<name>A0A4Y9Y920_9AGAM</name>
<proteinExistence type="predicted"/>
<reference evidence="2 3" key="1">
    <citation type="submission" date="2019-02" db="EMBL/GenBank/DDBJ databases">
        <title>Genome sequencing of the rare red list fungi Dentipellis fragilis.</title>
        <authorList>
            <person name="Buettner E."/>
            <person name="Kellner H."/>
        </authorList>
    </citation>
    <scope>NUCLEOTIDE SEQUENCE [LARGE SCALE GENOMIC DNA]</scope>
    <source>
        <strain evidence="2 3">DSM 105465</strain>
    </source>
</reference>
<evidence type="ECO:0000313" key="3">
    <source>
        <dbReference type="Proteomes" id="UP000298327"/>
    </source>
</evidence>
<accession>A0A4Y9Y920</accession>
<feature type="region of interest" description="Disordered" evidence="1">
    <location>
        <begin position="68"/>
        <end position="92"/>
    </location>
</feature>
<dbReference type="EMBL" id="SEOQ01000714">
    <property type="protein sequence ID" value="TFY57941.1"/>
    <property type="molecule type" value="Genomic_DNA"/>
</dbReference>
<dbReference type="OrthoDB" id="10615739at2759"/>
<keyword evidence="3" id="KW-1185">Reference proteome</keyword>
<protein>
    <submittedName>
        <fullName evidence="2">Uncharacterized protein</fullName>
    </submittedName>
</protein>